<reference evidence="1 2" key="1">
    <citation type="submission" date="2023-10" db="EMBL/GenBank/DDBJ databases">
        <title>Nicoliella lavandulae sp. nov. isolated from Lavandula angustifolia flowers.</title>
        <authorList>
            <person name="Alcantara C."/>
            <person name="Zuniga M."/>
            <person name="Landete J.M."/>
            <person name="Monedero V."/>
        </authorList>
    </citation>
    <scope>NUCLEOTIDE SEQUENCE [LARGE SCALE GENOMIC DNA]</scope>
    <source>
        <strain evidence="1 2">Es01</strain>
    </source>
</reference>
<evidence type="ECO:0000313" key="2">
    <source>
        <dbReference type="Proteomes" id="UP001370590"/>
    </source>
</evidence>
<sequence>MTDFAGVAVVALAAYAFGYTICKCGGFINFIKYELSDDEPVKAKKTEIKPAKHVYDWNKDEGFKDSFHNRRGAA</sequence>
<keyword evidence="2" id="KW-1185">Reference proteome</keyword>
<proteinExistence type="predicted"/>
<accession>A0ABU8SN69</accession>
<name>A0ABU8SN69_9LACO</name>
<gene>
    <name evidence="1" type="ORF">R4146_07600</name>
</gene>
<dbReference type="EMBL" id="JAWMWH010000003">
    <property type="protein sequence ID" value="MEJ6401005.1"/>
    <property type="molecule type" value="Genomic_DNA"/>
</dbReference>
<evidence type="ECO:0000313" key="1">
    <source>
        <dbReference type="EMBL" id="MEJ6401005.1"/>
    </source>
</evidence>
<dbReference type="Proteomes" id="UP001370590">
    <property type="component" value="Unassembled WGS sequence"/>
</dbReference>
<protein>
    <submittedName>
        <fullName evidence="1">Uncharacterized protein</fullName>
    </submittedName>
</protein>
<organism evidence="1 2">
    <name type="scientific">Nicoliella lavandulae</name>
    <dbReference type="NCBI Taxonomy" id="3082954"/>
    <lineage>
        <taxon>Bacteria</taxon>
        <taxon>Bacillati</taxon>
        <taxon>Bacillota</taxon>
        <taxon>Bacilli</taxon>
        <taxon>Lactobacillales</taxon>
        <taxon>Lactobacillaceae</taxon>
        <taxon>Nicoliella</taxon>
    </lineage>
</organism>
<comment type="caution">
    <text evidence="1">The sequence shown here is derived from an EMBL/GenBank/DDBJ whole genome shotgun (WGS) entry which is preliminary data.</text>
</comment>
<dbReference type="RefSeq" id="WP_339960852.1">
    <property type="nucleotide sequence ID" value="NZ_JAWMWH010000003.1"/>
</dbReference>